<dbReference type="STRING" id="983917.RGE_30570"/>
<dbReference type="RefSeq" id="WP_014429257.1">
    <property type="nucleotide sequence ID" value="NC_017075.1"/>
</dbReference>
<dbReference type="EMBL" id="AP012320">
    <property type="protein sequence ID" value="BAL96396.1"/>
    <property type="molecule type" value="Genomic_DNA"/>
</dbReference>
<dbReference type="AlphaFoldDB" id="I0HTQ9"/>
<accession>I0HTQ9</accession>
<gene>
    <name evidence="2" type="ordered locus">RGE_30570</name>
</gene>
<name>I0HTQ9_RUBGI</name>
<dbReference type="Pfam" id="PF13795">
    <property type="entry name" value="HupE_UreJ_2"/>
    <property type="match status" value="1"/>
</dbReference>
<protein>
    <recommendedName>
        <fullName evidence="4">HupE/UreJ protein</fullName>
    </recommendedName>
</protein>
<feature type="transmembrane region" description="Helical" evidence="1">
    <location>
        <begin position="254"/>
        <end position="278"/>
    </location>
</feature>
<reference evidence="2 3" key="1">
    <citation type="journal article" date="2012" name="J. Bacteriol.">
        <title>Complete genome sequence of phototrophic betaproteobacterium Rubrivivax gelatinosus IL144.</title>
        <authorList>
            <person name="Nagashima S."/>
            <person name="Kamimura A."/>
            <person name="Shimizu T."/>
            <person name="Nakamura-isaki S."/>
            <person name="Aono E."/>
            <person name="Sakamoto K."/>
            <person name="Ichikawa N."/>
            <person name="Nakazawa H."/>
            <person name="Sekine M."/>
            <person name="Yamazaki S."/>
            <person name="Fujita N."/>
            <person name="Shimada K."/>
            <person name="Hanada S."/>
            <person name="Nagashima K.V.P."/>
        </authorList>
    </citation>
    <scope>NUCLEOTIDE SEQUENCE [LARGE SCALE GENOMIC DNA]</scope>
    <source>
        <strain evidence="3">NBRC 100245 / IL144</strain>
    </source>
</reference>
<evidence type="ECO:0008006" key="4">
    <source>
        <dbReference type="Google" id="ProtNLM"/>
    </source>
</evidence>
<dbReference type="KEGG" id="rge:RGE_30570"/>
<dbReference type="InterPro" id="IPR032809">
    <property type="entry name" value="Put_HupE_UreJ"/>
</dbReference>
<keyword evidence="1" id="KW-0812">Transmembrane</keyword>
<feature type="transmembrane region" description="Helical" evidence="1">
    <location>
        <begin position="419"/>
        <end position="437"/>
    </location>
</feature>
<feature type="transmembrane region" description="Helical" evidence="1">
    <location>
        <begin position="314"/>
        <end position="332"/>
    </location>
</feature>
<evidence type="ECO:0000313" key="2">
    <source>
        <dbReference type="EMBL" id="BAL96396.1"/>
    </source>
</evidence>
<keyword evidence="3" id="KW-1185">Reference proteome</keyword>
<dbReference type="eggNOG" id="COG2010">
    <property type="taxonomic scope" value="Bacteria"/>
</dbReference>
<evidence type="ECO:0000313" key="3">
    <source>
        <dbReference type="Proteomes" id="UP000007883"/>
    </source>
</evidence>
<keyword evidence="1" id="KW-1133">Transmembrane helix</keyword>
<feature type="transmembrane region" description="Helical" evidence="1">
    <location>
        <begin position="382"/>
        <end position="399"/>
    </location>
</feature>
<proteinExistence type="predicted"/>
<dbReference type="Proteomes" id="UP000007883">
    <property type="component" value="Chromosome"/>
</dbReference>
<organism evidence="2 3">
    <name type="scientific">Rubrivivax gelatinosus (strain NBRC 100245 / IL144)</name>
    <dbReference type="NCBI Taxonomy" id="983917"/>
    <lineage>
        <taxon>Bacteria</taxon>
        <taxon>Pseudomonadati</taxon>
        <taxon>Pseudomonadota</taxon>
        <taxon>Betaproteobacteria</taxon>
        <taxon>Burkholderiales</taxon>
        <taxon>Sphaerotilaceae</taxon>
        <taxon>Rubrivivax</taxon>
    </lineage>
</organism>
<feature type="transmembrane region" description="Helical" evidence="1">
    <location>
        <begin position="344"/>
        <end position="370"/>
    </location>
</feature>
<feature type="transmembrane region" description="Helical" evidence="1">
    <location>
        <begin position="228"/>
        <end position="247"/>
    </location>
</feature>
<evidence type="ECO:0000256" key="1">
    <source>
        <dbReference type="SAM" id="Phobius"/>
    </source>
</evidence>
<dbReference type="PATRIC" id="fig|983917.3.peg.2982"/>
<dbReference type="HOGENOM" id="CLU_030789_0_0_4"/>
<sequence>MSPRAAAPRRGTGAAAAAAFGRAAAWLLLWAALLPAAGAHDLPTDTRVHAFARVQGDRLQVLVRMPLALLLNADLPKQGPGYLALAQIDDGLARAADAIADGVAWSADGRELKPEARRARISLPADPSFASFEQARALIHGPPLAPTNYVFWNQGYVDVHYEYALPSPQASVALDFRVAPALGDRVRLDLRYGLADGGERGFELVTSQGPVTLDPRWHQAAWTFLKAGFAHILDGPDHLLFLLCLVLPFRRLDGYLVGVVSAFTVAHSVTLIGSAYGLAPPGAWFPPLVETGIALSILWMAIENLLQPRLERRWIWSAAFGLVHGFGFSFLLQSQLQFAGSNLLLSLLAFNVGVELGQLLVLALLLPLLVAWRARRPQADRAITIVVAALAAHVAWHWTSERAEALVAATGREAWPWPPDAGLALLLLAALGLVALLRRWRPRSRLAGQGGKATIKNDSHSLP</sequence>
<feature type="transmembrane region" description="Helical" evidence="1">
    <location>
        <begin position="284"/>
        <end position="302"/>
    </location>
</feature>
<keyword evidence="1" id="KW-0472">Membrane</keyword>